<gene>
    <name evidence="6" type="ORF">GCM10025867_34230</name>
</gene>
<feature type="domain" description="HTH arsR-type" evidence="5">
    <location>
        <begin position="11"/>
        <end position="109"/>
    </location>
</feature>
<dbReference type="PANTHER" id="PTHR33154">
    <property type="entry name" value="TRANSCRIPTIONAL REGULATOR, ARSR FAMILY"/>
    <property type="match status" value="1"/>
</dbReference>
<dbReference type="InterPro" id="IPR036390">
    <property type="entry name" value="WH_DNA-bd_sf"/>
</dbReference>
<evidence type="ECO:0000256" key="3">
    <source>
        <dbReference type="ARBA" id="ARBA00023163"/>
    </source>
</evidence>
<proteinExistence type="predicted"/>
<dbReference type="PROSITE" id="PS50987">
    <property type="entry name" value="HTH_ARSR_2"/>
    <property type="match status" value="1"/>
</dbReference>
<feature type="region of interest" description="Disordered" evidence="4">
    <location>
        <begin position="122"/>
        <end position="147"/>
    </location>
</feature>
<dbReference type="PANTHER" id="PTHR33154:SF33">
    <property type="entry name" value="TRANSCRIPTIONAL REPRESSOR SDPR"/>
    <property type="match status" value="1"/>
</dbReference>
<reference evidence="7" key="1">
    <citation type="journal article" date="2019" name="Int. J. Syst. Evol. Microbiol.">
        <title>The Global Catalogue of Microorganisms (GCM) 10K type strain sequencing project: providing services to taxonomists for standard genome sequencing and annotation.</title>
        <authorList>
            <consortium name="The Broad Institute Genomics Platform"/>
            <consortium name="The Broad Institute Genome Sequencing Center for Infectious Disease"/>
            <person name="Wu L."/>
            <person name="Ma J."/>
        </authorList>
    </citation>
    <scope>NUCLEOTIDE SEQUENCE [LARGE SCALE GENOMIC DNA]</scope>
    <source>
        <strain evidence="7">NBRC 108728</strain>
    </source>
</reference>
<evidence type="ECO:0000256" key="4">
    <source>
        <dbReference type="SAM" id="MobiDB-lite"/>
    </source>
</evidence>
<evidence type="ECO:0000256" key="2">
    <source>
        <dbReference type="ARBA" id="ARBA00023125"/>
    </source>
</evidence>
<keyword evidence="3" id="KW-0804">Transcription</keyword>
<dbReference type="InterPro" id="IPR011991">
    <property type="entry name" value="ArsR-like_HTH"/>
</dbReference>
<sequence>MTPRLRRTPDTDTPWLDPVMDPFEAMAQPVRRYLVELLAVYEAPTGEIAEMVQHHLGVGWPTVTKHLRVLHYAGFVRVRQEWSTRYYRLDDAAIKRLEDRVADLRRAFDDRRGDGYHVPALQEEARWPGPRPERDTGEEGFDLSARV</sequence>
<dbReference type="SMART" id="SM00418">
    <property type="entry name" value="HTH_ARSR"/>
    <property type="match status" value="1"/>
</dbReference>
<feature type="compositionally biased region" description="Basic and acidic residues" evidence="4">
    <location>
        <begin position="123"/>
        <end position="137"/>
    </location>
</feature>
<accession>A0ABN6Y4W4</accession>
<evidence type="ECO:0000256" key="1">
    <source>
        <dbReference type="ARBA" id="ARBA00023015"/>
    </source>
</evidence>
<dbReference type="RefSeq" id="WP_286344007.1">
    <property type="nucleotide sequence ID" value="NZ_AP027732.1"/>
</dbReference>
<dbReference type="EMBL" id="AP027732">
    <property type="protein sequence ID" value="BDZ51182.1"/>
    <property type="molecule type" value="Genomic_DNA"/>
</dbReference>
<evidence type="ECO:0000313" key="6">
    <source>
        <dbReference type="EMBL" id="BDZ51182.1"/>
    </source>
</evidence>
<keyword evidence="1" id="KW-0805">Transcription regulation</keyword>
<evidence type="ECO:0000259" key="5">
    <source>
        <dbReference type="PROSITE" id="PS50987"/>
    </source>
</evidence>
<dbReference type="SUPFAM" id="SSF46785">
    <property type="entry name" value="Winged helix' DNA-binding domain"/>
    <property type="match status" value="1"/>
</dbReference>
<keyword evidence="7" id="KW-1185">Reference proteome</keyword>
<protein>
    <recommendedName>
        <fullName evidence="5">HTH arsR-type domain-containing protein</fullName>
    </recommendedName>
</protein>
<evidence type="ECO:0000313" key="7">
    <source>
        <dbReference type="Proteomes" id="UP001321486"/>
    </source>
</evidence>
<dbReference type="InterPro" id="IPR036388">
    <property type="entry name" value="WH-like_DNA-bd_sf"/>
</dbReference>
<keyword evidence="2" id="KW-0238">DNA-binding</keyword>
<name>A0ABN6Y4W4_9MICO</name>
<dbReference type="InterPro" id="IPR001845">
    <property type="entry name" value="HTH_ArsR_DNA-bd_dom"/>
</dbReference>
<dbReference type="Gene3D" id="1.10.10.10">
    <property type="entry name" value="Winged helix-like DNA-binding domain superfamily/Winged helix DNA-binding domain"/>
    <property type="match status" value="1"/>
</dbReference>
<dbReference type="PRINTS" id="PR00778">
    <property type="entry name" value="HTHARSR"/>
</dbReference>
<dbReference type="CDD" id="cd00090">
    <property type="entry name" value="HTH_ARSR"/>
    <property type="match status" value="1"/>
</dbReference>
<dbReference type="Proteomes" id="UP001321486">
    <property type="component" value="Chromosome"/>
</dbReference>
<dbReference type="InterPro" id="IPR051081">
    <property type="entry name" value="HTH_MetalResp_TranReg"/>
</dbReference>
<organism evidence="6 7">
    <name type="scientific">Frondihabitans sucicola</name>
    <dbReference type="NCBI Taxonomy" id="1268041"/>
    <lineage>
        <taxon>Bacteria</taxon>
        <taxon>Bacillati</taxon>
        <taxon>Actinomycetota</taxon>
        <taxon>Actinomycetes</taxon>
        <taxon>Micrococcales</taxon>
        <taxon>Microbacteriaceae</taxon>
        <taxon>Frondihabitans</taxon>
    </lineage>
</organism>